<comment type="caution">
    <text evidence="2">The sequence shown here is derived from an EMBL/GenBank/DDBJ whole genome shotgun (WGS) entry which is preliminary data.</text>
</comment>
<reference evidence="2 3" key="1">
    <citation type="submission" date="2024-10" db="EMBL/GenBank/DDBJ databases">
        <title>The Natural Products Discovery Center: Release of the First 8490 Sequenced Strains for Exploring Actinobacteria Biosynthetic Diversity.</title>
        <authorList>
            <person name="Kalkreuter E."/>
            <person name="Kautsar S.A."/>
            <person name="Yang D."/>
            <person name="Bader C.D."/>
            <person name="Teijaro C.N."/>
            <person name="Fluegel L."/>
            <person name="Davis C.M."/>
            <person name="Simpson J.R."/>
            <person name="Lauterbach L."/>
            <person name="Steele A.D."/>
            <person name="Gui C."/>
            <person name="Meng S."/>
            <person name="Li G."/>
            <person name="Viehrig K."/>
            <person name="Ye F."/>
            <person name="Su P."/>
            <person name="Kiefer A.F."/>
            <person name="Nichols A."/>
            <person name="Cepeda A.J."/>
            <person name="Yan W."/>
            <person name="Fan B."/>
            <person name="Jiang Y."/>
            <person name="Adhikari A."/>
            <person name="Zheng C.-J."/>
            <person name="Schuster L."/>
            <person name="Cowan T.M."/>
            <person name="Smanski M.J."/>
            <person name="Chevrette M.G."/>
            <person name="De Carvalho L.P.S."/>
            <person name="Shen B."/>
        </authorList>
    </citation>
    <scope>NUCLEOTIDE SEQUENCE [LARGE SCALE GENOMIC DNA]</scope>
    <source>
        <strain evidence="2 3">NPDC002593</strain>
    </source>
</reference>
<dbReference type="RefSeq" id="WP_157186204.1">
    <property type="nucleotide sequence ID" value="NZ_JBIAQY010000005.1"/>
</dbReference>
<gene>
    <name evidence="2" type="ORF">ACFYXQ_17395</name>
</gene>
<name>A0ABW6RZS8_9NOCA</name>
<protein>
    <recommendedName>
        <fullName evidence="4">Transposase</fullName>
    </recommendedName>
</protein>
<sequence length="46" mass="4987">MSPMGAAQRGNQNAKEKKRAEFLESQEWLEQAVGDAPVTSKPVVDG</sequence>
<dbReference type="Proteomes" id="UP001601992">
    <property type="component" value="Unassembled WGS sequence"/>
</dbReference>
<evidence type="ECO:0000313" key="3">
    <source>
        <dbReference type="Proteomes" id="UP001601992"/>
    </source>
</evidence>
<keyword evidence="3" id="KW-1185">Reference proteome</keyword>
<accession>A0ABW6RZS8</accession>
<evidence type="ECO:0000313" key="2">
    <source>
        <dbReference type="EMBL" id="MFF3569547.1"/>
    </source>
</evidence>
<proteinExistence type="predicted"/>
<feature type="region of interest" description="Disordered" evidence="1">
    <location>
        <begin position="1"/>
        <end position="20"/>
    </location>
</feature>
<evidence type="ECO:0000256" key="1">
    <source>
        <dbReference type="SAM" id="MobiDB-lite"/>
    </source>
</evidence>
<evidence type="ECO:0008006" key="4">
    <source>
        <dbReference type="Google" id="ProtNLM"/>
    </source>
</evidence>
<dbReference type="EMBL" id="JBIAQY010000005">
    <property type="protein sequence ID" value="MFF3569547.1"/>
    <property type="molecule type" value="Genomic_DNA"/>
</dbReference>
<organism evidence="2 3">
    <name type="scientific">Nocardia jiangxiensis</name>
    <dbReference type="NCBI Taxonomy" id="282685"/>
    <lineage>
        <taxon>Bacteria</taxon>
        <taxon>Bacillati</taxon>
        <taxon>Actinomycetota</taxon>
        <taxon>Actinomycetes</taxon>
        <taxon>Mycobacteriales</taxon>
        <taxon>Nocardiaceae</taxon>
        <taxon>Nocardia</taxon>
    </lineage>
</organism>